<organism evidence="3 4">
    <name type="scientific">Pedococcus aerophilus</name>
    <dbReference type="NCBI Taxonomy" id="436356"/>
    <lineage>
        <taxon>Bacteria</taxon>
        <taxon>Bacillati</taxon>
        <taxon>Actinomycetota</taxon>
        <taxon>Actinomycetes</taxon>
        <taxon>Micrococcales</taxon>
        <taxon>Intrasporangiaceae</taxon>
        <taxon>Pedococcus</taxon>
    </lineage>
</organism>
<dbReference type="Gene3D" id="2.40.33.20">
    <property type="entry name" value="PK beta-barrel domain-like"/>
    <property type="match status" value="1"/>
</dbReference>
<name>A0ABN3UWU9_9MICO</name>
<dbReference type="PANTHER" id="PTHR30212:SF2">
    <property type="entry name" value="PROTEIN YIIM"/>
    <property type="match status" value="1"/>
</dbReference>
<gene>
    <name evidence="3" type="ORF">GCM10009867_35870</name>
</gene>
<evidence type="ECO:0000259" key="2">
    <source>
        <dbReference type="PROSITE" id="PS51340"/>
    </source>
</evidence>
<dbReference type="InterPro" id="IPR005302">
    <property type="entry name" value="MoCF_Sase_C"/>
</dbReference>
<protein>
    <submittedName>
        <fullName evidence="3">MOSC domain-containing protein</fullName>
    </submittedName>
</protein>
<dbReference type="Pfam" id="PF03473">
    <property type="entry name" value="MOSC"/>
    <property type="match status" value="1"/>
</dbReference>
<feature type="domain" description="MOSC" evidence="2">
    <location>
        <begin position="36"/>
        <end position="172"/>
    </location>
</feature>
<feature type="region of interest" description="Disordered" evidence="1">
    <location>
        <begin position="1"/>
        <end position="42"/>
    </location>
</feature>
<dbReference type="Proteomes" id="UP001501326">
    <property type="component" value="Unassembled WGS sequence"/>
</dbReference>
<keyword evidence="4" id="KW-1185">Reference proteome</keyword>
<dbReference type="PROSITE" id="PS51340">
    <property type="entry name" value="MOSC"/>
    <property type="match status" value="1"/>
</dbReference>
<accession>A0ABN3UWU9</accession>
<proteinExistence type="predicted"/>
<sequence length="221" mass="23529">MTARLHSLNIGASEPNPAKKVGVTGIGKKPVDSATLRAPGPKHGGLGSGVVGDFVADVKHHGGDQQAVYAFAREELDAWQERLGRDLADGLFGENLTTTGLDVDGALLGERWAVGDEVVLEVCGPRVPCATFQARMGERGWIKRFTEVGRTGAYLAVVTGGEVRRGDVIEVVSRPDHGITVPESFRAFMGDLDAARRVLDAGALTGPDADELREMVERRTS</sequence>
<dbReference type="RefSeq" id="WP_344196004.1">
    <property type="nucleotide sequence ID" value="NZ_BAAARN010000005.1"/>
</dbReference>
<evidence type="ECO:0000256" key="1">
    <source>
        <dbReference type="SAM" id="MobiDB-lite"/>
    </source>
</evidence>
<evidence type="ECO:0000313" key="3">
    <source>
        <dbReference type="EMBL" id="GAA2739510.1"/>
    </source>
</evidence>
<dbReference type="SUPFAM" id="SSF50800">
    <property type="entry name" value="PK beta-barrel domain-like"/>
    <property type="match status" value="1"/>
</dbReference>
<dbReference type="EMBL" id="BAAARN010000005">
    <property type="protein sequence ID" value="GAA2739510.1"/>
    <property type="molecule type" value="Genomic_DNA"/>
</dbReference>
<dbReference type="PANTHER" id="PTHR30212">
    <property type="entry name" value="PROTEIN YIIM"/>
    <property type="match status" value="1"/>
</dbReference>
<comment type="caution">
    <text evidence="3">The sequence shown here is derived from an EMBL/GenBank/DDBJ whole genome shotgun (WGS) entry which is preliminary data.</text>
</comment>
<evidence type="ECO:0000313" key="4">
    <source>
        <dbReference type="Proteomes" id="UP001501326"/>
    </source>
</evidence>
<reference evidence="3 4" key="1">
    <citation type="journal article" date="2019" name="Int. J. Syst. Evol. Microbiol.">
        <title>The Global Catalogue of Microorganisms (GCM) 10K type strain sequencing project: providing services to taxonomists for standard genome sequencing and annotation.</title>
        <authorList>
            <consortium name="The Broad Institute Genomics Platform"/>
            <consortium name="The Broad Institute Genome Sequencing Center for Infectious Disease"/>
            <person name="Wu L."/>
            <person name="Ma J."/>
        </authorList>
    </citation>
    <scope>NUCLEOTIDE SEQUENCE [LARGE SCALE GENOMIC DNA]</scope>
    <source>
        <strain evidence="3 4">JCM 16378</strain>
    </source>
</reference>
<dbReference type="InterPro" id="IPR052353">
    <property type="entry name" value="Benzoxazolinone_Detox_Enz"/>
</dbReference>
<dbReference type="InterPro" id="IPR011037">
    <property type="entry name" value="Pyrv_Knase-like_insert_dom_sf"/>
</dbReference>